<dbReference type="SUPFAM" id="SSF88659">
    <property type="entry name" value="Sigma3 and sigma4 domains of RNA polymerase sigma factors"/>
    <property type="match status" value="1"/>
</dbReference>
<dbReference type="InterPro" id="IPR014284">
    <property type="entry name" value="RNA_pol_sigma-70_dom"/>
</dbReference>
<feature type="domain" description="RNA polymerase sigma-70 ECF-like HTH" evidence="4">
    <location>
        <begin position="30"/>
        <end position="188"/>
    </location>
</feature>
<dbReference type="PANTHER" id="PTHR43133">
    <property type="entry name" value="RNA POLYMERASE ECF-TYPE SIGMA FACTO"/>
    <property type="match status" value="1"/>
</dbReference>
<keyword evidence="2" id="KW-0731">Sigma factor</keyword>
<dbReference type="Gene3D" id="1.10.10.10">
    <property type="entry name" value="Winged helix-like DNA-binding domain superfamily/Winged helix DNA-binding domain"/>
    <property type="match status" value="1"/>
</dbReference>
<organism evidence="5 6">
    <name type="scientific">Shewanella cyperi</name>
    <dbReference type="NCBI Taxonomy" id="2814292"/>
    <lineage>
        <taxon>Bacteria</taxon>
        <taxon>Pseudomonadati</taxon>
        <taxon>Pseudomonadota</taxon>
        <taxon>Gammaproteobacteria</taxon>
        <taxon>Alteromonadales</taxon>
        <taxon>Shewanellaceae</taxon>
        <taxon>Shewanella</taxon>
    </lineage>
</organism>
<dbReference type="InterPro" id="IPR039425">
    <property type="entry name" value="RNA_pol_sigma-70-like"/>
</dbReference>
<dbReference type="Proteomes" id="UP000663281">
    <property type="component" value="Chromosome"/>
</dbReference>
<evidence type="ECO:0000256" key="3">
    <source>
        <dbReference type="ARBA" id="ARBA00023163"/>
    </source>
</evidence>
<proteinExistence type="predicted"/>
<dbReference type="InterPro" id="IPR013324">
    <property type="entry name" value="RNA_pol_sigma_r3/r4-like"/>
</dbReference>
<dbReference type="EMBL" id="CP071504">
    <property type="protein sequence ID" value="QSX30332.1"/>
    <property type="molecule type" value="Genomic_DNA"/>
</dbReference>
<evidence type="ECO:0000256" key="1">
    <source>
        <dbReference type="ARBA" id="ARBA00023015"/>
    </source>
</evidence>
<dbReference type="InterPro" id="IPR053812">
    <property type="entry name" value="HTH_Sigma70_ECF-like"/>
</dbReference>
<gene>
    <name evidence="5" type="ORF">JYB88_01315</name>
</gene>
<protein>
    <submittedName>
        <fullName evidence="5">Sigma-70 family RNA polymerase sigma factor</fullName>
    </submittedName>
</protein>
<name>A0A975ALE7_9GAMM</name>
<dbReference type="GO" id="GO:0006352">
    <property type="term" value="P:DNA-templated transcription initiation"/>
    <property type="evidence" value="ECO:0007669"/>
    <property type="project" value="InterPro"/>
</dbReference>
<evidence type="ECO:0000256" key="2">
    <source>
        <dbReference type="ARBA" id="ARBA00023082"/>
    </source>
</evidence>
<dbReference type="PANTHER" id="PTHR43133:SF39">
    <property type="entry name" value="SIMILAR TO RNA POLYMERASE SIGMA-E FACTOR"/>
    <property type="match status" value="1"/>
</dbReference>
<dbReference type="AlphaFoldDB" id="A0A975ALE7"/>
<dbReference type="GO" id="GO:0016987">
    <property type="term" value="F:sigma factor activity"/>
    <property type="evidence" value="ECO:0007669"/>
    <property type="project" value="UniProtKB-KW"/>
</dbReference>
<dbReference type="NCBIfam" id="TIGR02937">
    <property type="entry name" value="sigma70-ECF"/>
    <property type="match status" value="1"/>
</dbReference>
<dbReference type="NCBIfam" id="TIGR02999">
    <property type="entry name" value="Sig-70_X6"/>
    <property type="match status" value="1"/>
</dbReference>
<dbReference type="KEGG" id="scyp:JYB88_01315"/>
<sequence>MKLSPSDMAYTKAEAATLTGQLTPAELMINPLLYQELKACANRILARHAGNITLQTTEVVHEACVKLIEADGQYQSKEHLFRTAAKAMRHLLIDYARAKTADKRGGKAIKTRWLDDLLSTEDENEGLIAVEQCISQISSLGDRMEAIVELHYFAGFSQQKVAETLQLSLRTVERELTFARAFIFDRLSQHGEACHG</sequence>
<accession>A0A975ALE7</accession>
<evidence type="ECO:0000313" key="6">
    <source>
        <dbReference type="Proteomes" id="UP000663281"/>
    </source>
</evidence>
<dbReference type="InterPro" id="IPR036388">
    <property type="entry name" value="WH-like_DNA-bd_sf"/>
</dbReference>
<reference evidence="5 6" key="1">
    <citation type="submission" date="2021-03" db="EMBL/GenBank/DDBJ databases">
        <title>Novel species identification of genus Shewanella.</title>
        <authorList>
            <person name="Liu G."/>
            <person name="Zhang Q."/>
        </authorList>
    </citation>
    <scope>NUCLEOTIDE SEQUENCE [LARGE SCALE GENOMIC DNA]</scope>
    <source>
        <strain evidence="5 6">FJAT-53726</strain>
    </source>
</reference>
<dbReference type="RefSeq" id="WP_207325204.1">
    <property type="nucleotide sequence ID" value="NZ_CP071504.1"/>
</dbReference>
<dbReference type="InterPro" id="IPR011517">
    <property type="entry name" value="RNA_pol_sigma70_ECF-like"/>
</dbReference>
<evidence type="ECO:0000259" key="4">
    <source>
        <dbReference type="Pfam" id="PF07638"/>
    </source>
</evidence>
<keyword evidence="6" id="KW-1185">Reference proteome</keyword>
<keyword evidence="1" id="KW-0805">Transcription regulation</keyword>
<dbReference type="Pfam" id="PF07638">
    <property type="entry name" value="Sigma70_ECF"/>
    <property type="match status" value="1"/>
</dbReference>
<keyword evidence="3" id="KW-0804">Transcription</keyword>
<evidence type="ECO:0000313" key="5">
    <source>
        <dbReference type="EMBL" id="QSX30332.1"/>
    </source>
</evidence>